<keyword evidence="4 6" id="KW-1133">Transmembrane helix</keyword>
<dbReference type="Pfam" id="PF03741">
    <property type="entry name" value="TerC"/>
    <property type="match status" value="1"/>
</dbReference>
<feature type="transmembrane region" description="Helical" evidence="6">
    <location>
        <begin position="205"/>
        <end position="229"/>
    </location>
</feature>
<evidence type="ECO:0000256" key="5">
    <source>
        <dbReference type="ARBA" id="ARBA00023136"/>
    </source>
</evidence>
<reference evidence="7 8" key="1">
    <citation type="submission" date="2016-10" db="EMBL/GenBank/DDBJ databases">
        <authorList>
            <person name="de Groot N.N."/>
        </authorList>
    </citation>
    <scope>NUCLEOTIDE SEQUENCE [LARGE SCALE GENOMIC DNA]</scope>
    <source>
        <strain evidence="7 8">DSM 16619</strain>
    </source>
</reference>
<feature type="transmembrane region" description="Helical" evidence="6">
    <location>
        <begin position="289"/>
        <end position="310"/>
    </location>
</feature>
<evidence type="ECO:0000256" key="1">
    <source>
        <dbReference type="ARBA" id="ARBA00004141"/>
    </source>
</evidence>
<dbReference type="EMBL" id="FMZC01000017">
    <property type="protein sequence ID" value="SDE43086.1"/>
    <property type="molecule type" value="Genomic_DNA"/>
</dbReference>
<feature type="transmembrane region" description="Helical" evidence="6">
    <location>
        <begin position="41"/>
        <end position="63"/>
    </location>
</feature>
<organism evidence="7 8">
    <name type="scientific">Paracidovorax valerianellae</name>
    <dbReference type="NCBI Taxonomy" id="187868"/>
    <lineage>
        <taxon>Bacteria</taxon>
        <taxon>Pseudomonadati</taxon>
        <taxon>Pseudomonadota</taxon>
        <taxon>Betaproteobacteria</taxon>
        <taxon>Burkholderiales</taxon>
        <taxon>Comamonadaceae</taxon>
        <taxon>Paracidovorax</taxon>
    </lineage>
</organism>
<dbReference type="GO" id="GO:0016020">
    <property type="term" value="C:membrane"/>
    <property type="evidence" value="ECO:0007669"/>
    <property type="project" value="UniProtKB-SubCell"/>
</dbReference>
<evidence type="ECO:0000256" key="4">
    <source>
        <dbReference type="ARBA" id="ARBA00022989"/>
    </source>
</evidence>
<evidence type="ECO:0000256" key="6">
    <source>
        <dbReference type="SAM" id="Phobius"/>
    </source>
</evidence>
<dbReference type="AlphaFoldDB" id="A0A1G7CWQ5"/>
<proteinExistence type="inferred from homology"/>
<feature type="transmembrane region" description="Helical" evidence="6">
    <location>
        <begin position="83"/>
        <end position="106"/>
    </location>
</feature>
<feature type="transmembrane region" description="Helical" evidence="6">
    <location>
        <begin position="235"/>
        <end position="255"/>
    </location>
</feature>
<dbReference type="PANTHER" id="PTHR30238">
    <property type="entry name" value="MEMBRANE BOUND PREDICTED REDOX MODULATOR"/>
    <property type="match status" value="1"/>
</dbReference>
<sequence>METIGTWWMWVGFAVFVVVAIGVDLLVMERQGAHKVTTKEAVGWSVLWFSLAFVFVGILWWYLNGSQGREVANTVSMQFITGYLVEKSLSVDNIFVFLMLFSYFAVPAEYQKRALIVGIIGAIVLRTVLILAGAWLLSTFHWLLYVFGAFLVITGVKMWLAAGKEPDIATNPVLKFLRGRMRIADTFDGEKLTTMIGGVKHYTPLFVVLVLIGTTDIIFAVDSIPAIFAITSDPFIVLTANIFAILGLRALYFLLADLASRFHLLAYGLALVLVFIGAKMLLIDVYKIPIGYALLATAGLIAGSVIASLWTSRGQPRETPAVPHDPR</sequence>
<dbReference type="STRING" id="187868.SAMN05192589_11750"/>
<accession>A0A1G7CWQ5</accession>
<feature type="transmembrane region" description="Helical" evidence="6">
    <location>
        <begin position="142"/>
        <end position="160"/>
    </location>
</feature>
<keyword evidence="8" id="KW-1185">Reference proteome</keyword>
<evidence type="ECO:0000313" key="8">
    <source>
        <dbReference type="Proteomes" id="UP000198781"/>
    </source>
</evidence>
<evidence type="ECO:0000256" key="2">
    <source>
        <dbReference type="ARBA" id="ARBA00007511"/>
    </source>
</evidence>
<keyword evidence="5 6" id="KW-0472">Membrane</keyword>
<dbReference type="RefSeq" id="WP_092745598.1">
    <property type="nucleotide sequence ID" value="NZ_FMZC01000017.1"/>
</dbReference>
<protein>
    <submittedName>
        <fullName evidence="7">Tellurite resistance protein TerC</fullName>
    </submittedName>
</protein>
<evidence type="ECO:0000256" key="3">
    <source>
        <dbReference type="ARBA" id="ARBA00022692"/>
    </source>
</evidence>
<dbReference type="InterPro" id="IPR022369">
    <property type="entry name" value="Integral_membrane_TerC_rswitch"/>
</dbReference>
<dbReference type="Proteomes" id="UP000198781">
    <property type="component" value="Unassembled WGS sequence"/>
</dbReference>
<comment type="subcellular location">
    <subcellularLocation>
        <location evidence="1">Membrane</location>
        <topology evidence="1">Multi-pass membrane protein</topology>
    </subcellularLocation>
</comment>
<gene>
    <name evidence="7" type="ORF">SAMN05192589_11750</name>
</gene>
<dbReference type="OrthoDB" id="9783692at2"/>
<feature type="transmembrane region" description="Helical" evidence="6">
    <location>
        <begin position="262"/>
        <end position="283"/>
    </location>
</feature>
<evidence type="ECO:0000313" key="7">
    <source>
        <dbReference type="EMBL" id="SDE43086.1"/>
    </source>
</evidence>
<dbReference type="PANTHER" id="PTHR30238:SF0">
    <property type="entry name" value="THYLAKOID MEMBRANE PROTEIN TERC, CHLOROPLASTIC"/>
    <property type="match status" value="1"/>
</dbReference>
<comment type="similarity">
    <text evidence="2">Belongs to the TerC family.</text>
</comment>
<name>A0A1G7CWQ5_9BURK</name>
<feature type="transmembrane region" description="Helical" evidence="6">
    <location>
        <begin position="6"/>
        <end position="29"/>
    </location>
</feature>
<keyword evidence="3 6" id="KW-0812">Transmembrane</keyword>
<dbReference type="NCBIfam" id="TIGR03718">
    <property type="entry name" value="R_switched_Alx"/>
    <property type="match status" value="1"/>
</dbReference>
<dbReference type="InterPro" id="IPR005496">
    <property type="entry name" value="Integral_membrane_TerC"/>
</dbReference>
<feature type="transmembrane region" description="Helical" evidence="6">
    <location>
        <begin position="113"/>
        <end position="136"/>
    </location>
</feature>